<gene>
    <name evidence="1" type="ORF">NC653_011526</name>
</gene>
<protein>
    <submittedName>
        <fullName evidence="1">Uncharacterized protein</fullName>
    </submittedName>
</protein>
<reference evidence="1 2" key="1">
    <citation type="journal article" date="2023" name="Mol. Ecol. Resour.">
        <title>Chromosome-level genome assembly of a triploid poplar Populus alba 'Berolinensis'.</title>
        <authorList>
            <person name="Chen S."/>
            <person name="Yu Y."/>
            <person name="Wang X."/>
            <person name="Wang S."/>
            <person name="Zhang T."/>
            <person name="Zhou Y."/>
            <person name="He R."/>
            <person name="Meng N."/>
            <person name="Wang Y."/>
            <person name="Liu W."/>
            <person name="Liu Z."/>
            <person name="Liu J."/>
            <person name="Guo Q."/>
            <person name="Huang H."/>
            <person name="Sederoff R.R."/>
            <person name="Wang G."/>
            <person name="Qu G."/>
            <person name="Chen S."/>
        </authorList>
    </citation>
    <scope>NUCLEOTIDE SEQUENCE [LARGE SCALE GENOMIC DNA]</scope>
    <source>
        <strain evidence="1">SC-2020</strain>
    </source>
</reference>
<name>A0AAD6W6K2_9ROSI</name>
<proteinExistence type="predicted"/>
<keyword evidence="2" id="KW-1185">Reference proteome</keyword>
<evidence type="ECO:0000313" key="1">
    <source>
        <dbReference type="EMBL" id="KAJ7001117.1"/>
    </source>
</evidence>
<sequence length="107" mass="11675">MLVRREILERWWQEGRRCCGWFLWLLRGGWLVEPRGRGKWVCAGCWCCVEQGLLANGHGGGMGVKVTVFVGRMRSWVAVAVAVAGIAVDGGAAGENGGTAVFGRKQR</sequence>
<dbReference type="Proteomes" id="UP001164929">
    <property type="component" value="Chromosome 4"/>
</dbReference>
<organism evidence="1 2">
    <name type="scientific">Populus alba x Populus x berolinensis</name>
    <dbReference type="NCBI Taxonomy" id="444605"/>
    <lineage>
        <taxon>Eukaryota</taxon>
        <taxon>Viridiplantae</taxon>
        <taxon>Streptophyta</taxon>
        <taxon>Embryophyta</taxon>
        <taxon>Tracheophyta</taxon>
        <taxon>Spermatophyta</taxon>
        <taxon>Magnoliopsida</taxon>
        <taxon>eudicotyledons</taxon>
        <taxon>Gunneridae</taxon>
        <taxon>Pentapetalae</taxon>
        <taxon>rosids</taxon>
        <taxon>fabids</taxon>
        <taxon>Malpighiales</taxon>
        <taxon>Salicaceae</taxon>
        <taxon>Saliceae</taxon>
        <taxon>Populus</taxon>
    </lineage>
</organism>
<evidence type="ECO:0000313" key="2">
    <source>
        <dbReference type="Proteomes" id="UP001164929"/>
    </source>
</evidence>
<comment type="caution">
    <text evidence="1">The sequence shown here is derived from an EMBL/GenBank/DDBJ whole genome shotgun (WGS) entry which is preliminary data.</text>
</comment>
<accession>A0AAD6W6K2</accession>
<dbReference type="EMBL" id="JAQIZT010000004">
    <property type="protein sequence ID" value="KAJ7001117.1"/>
    <property type="molecule type" value="Genomic_DNA"/>
</dbReference>
<dbReference type="AlphaFoldDB" id="A0AAD6W6K2"/>